<dbReference type="OrthoDB" id="5545019at2759"/>
<proteinExistence type="predicted"/>
<accession>A0A0B1TPM2</accession>
<reference evidence="1 2" key="1">
    <citation type="submission" date="2014-03" db="EMBL/GenBank/DDBJ databases">
        <title>Draft genome of the hookworm Oesophagostomum dentatum.</title>
        <authorList>
            <person name="Mitreva M."/>
        </authorList>
    </citation>
    <scope>NUCLEOTIDE SEQUENCE [LARGE SCALE GENOMIC DNA]</scope>
    <source>
        <strain evidence="1 2">OD-Hann</strain>
    </source>
</reference>
<gene>
    <name evidence="1" type="ORF">OESDEN_02242</name>
</gene>
<protein>
    <submittedName>
        <fullName evidence="1">Uncharacterized protein</fullName>
    </submittedName>
</protein>
<dbReference type="EMBL" id="KN549400">
    <property type="protein sequence ID" value="KHJ97772.1"/>
    <property type="molecule type" value="Genomic_DNA"/>
</dbReference>
<evidence type="ECO:0000313" key="1">
    <source>
        <dbReference type="EMBL" id="KHJ97772.1"/>
    </source>
</evidence>
<organism evidence="1 2">
    <name type="scientific">Oesophagostomum dentatum</name>
    <name type="common">Nodular worm</name>
    <dbReference type="NCBI Taxonomy" id="61180"/>
    <lineage>
        <taxon>Eukaryota</taxon>
        <taxon>Metazoa</taxon>
        <taxon>Ecdysozoa</taxon>
        <taxon>Nematoda</taxon>
        <taxon>Chromadorea</taxon>
        <taxon>Rhabditida</taxon>
        <taxon>Rhabditina</taxon>
        <taxon>Rhabditomorpha</taxon>
        <taxon>Strongyloidea</taxon>
        <taxon>Strongylidae</taxon>
        <taxon>Oesophagostomum</taxon>
    </lineage>
</organism>
<name>A0A0B1TPM2_OESDE</name>
<dbReference type="AlphaFoldDB" id="A0A0B1TPM2"/>
<sequence>MLNILWTCFWWAFTSYLIVRLLKCLFILSKSFLVHFVAPVYNIDHLKDSWTVVTGGTDGIGRAYIE</sequence>
<dbReference type="Proteomes" id="UP000053660">
    <property type="component" value="Unassembled WGS sequence"/>
</dbReference>
<feature type="non-terminal residue" evidence="1">
    <location>
        <position position="66"/>
    </location>
</feature>
<evidence type="ECO:0000313" key="2">
    <source>
        <dbReference type="Proteomes" id="UP000053660"/>
    </source>
</evidence>
<keyword evidence="2" id="KW-1185">Reference proteome</keyword>